<evidence type="ECO:0000259" key="2">
    <source>
        <dbReference type="PROSITE" id="PS50206"/>
    </source>
</evidence>
<keyword evidence="1" id="KW-0812">Transmembrane</keyword>
<dbReference type="InterPro" id="IPR036873">
    <property type="entry name" value="Rhodanese-like_dom_sf"/>
</dbReference>
<keyword evidence="1" id="KW-1133">Transmembrane helix</keyword>
<dbReference type="Gene3D" id="3.40.250.10">
    <property type="entry name" value="Rhodanese-like domain"/>
    <property type="match status" value="1"/>
</dbReference>
<proteinExistence type="predicted"/>
<keyword evidence="4" id="KW-1185">Reference proteome</keyword>
<accession>A0A8J8NKA7</accession>
<comment type="caution">
    <text evidence="3">The sequence shown here is derived from an EMBL/GenBank/DDBJ whole genome shotgun (WGS) entry which is preliminary data.</text>
</comment>
<organism evidence="3 4">
    <name type="scientific">Halteria grandinella</name>
    <dbReference type="NCBI Taxonomy" id="5974"/>
    <lineage>
        <taxon>Eukaryota</taxon>
        <taxon>Sar</taxon>
        <taxon>Alveolata</taxon>
        <taxon>Ciliophora</taxon>
        <taxon>Intramacronucleata</taxon>
        <taxon>Spirotrichea</taxon>
        <taxon>Stichotrichia</taxon>
        <taxon>Sporadotrichida</taxon>
        <taxon>Halteriidae</taxon>
        <taxon>Halteria</taxon>
    </lineage>
</organism>
<keyword evidence="1" id="KW-0472">Membrane</keyword>
<evidence type="ECO:0000313" key="4">
    <source>
        <dbReference type="Proteomes" id="UP000785679"/>
    </source>
</evidence>
<protein>
    <recommendedName>
        <fullName evidence="2">Rhodanese domain-containing protein</fullName>
    </recommendedName>
</protein>
<dbReference type="PROSITE" id="PS50206">
    <property type="entry name" value="RHODANESE_3"/>
    <property type="match status" value="1"/>
</dbReference>
<dbReference type="InterPro" id="IPR001763">
    <property type="entry name" value="Rhodanese-like_dom"/>
</dbReference>
<dbReference type="SUPFAM" id="SSF52821">
    <property type="entry name" value="Rhodanese/Cell cycle control phosphatase"/>
    <property type="match status" value="1"/>
</dbReference>
<evidence type="ECO:0000256" key="1">
    <source>
        <dbReference type="SAM" id="Phobius"/>
    </source>
</evidence>
<sequence>MQFHTMTRATMHTRYSPLLQNQKMRFSSNPSNQEGEGFTLDPQAHLNQITVTQLIDLESSNAHLRLLDIRDRPLFDKAHPFYATHIQPTSDQKDFEIELLRTVPRLNTPLVLYCDKAGDVEWYHEIAIKMGYKQVWSVKRGFREFKHCGYPEMERAQGQIIAQEYIENFNRKVQEAKRTAGGLKERIGDRQTKRKVVLGLGSMIGAYVLYKYLYLKVLGAGAIGLFLYYLFFI</sequence>
<gene>
    <name evidence="3" type="ORF">FGO68_gene10421</name>
</gene>
<feature type="transmembrane region" description="Helical" evidence="1">
    <location>
        <begin position="213"/>
        <end position="231"/>
    </location>
</feature>
<feature type="domain" description="Rhodanese" evidence="2">
    <location>
        <begin position="60"/>
        <end position="154"/>
    </location>
</feature>
<name>A0A8J8NKA7_HALGN</name>
<dbReference type="EMBL" id="RRYP01014179">
    <property type="protein sequence ID" value="TNV76110.1"/>
    <property type="molecule type" value="Genomic_DNA"/>
</dbReference>
<evidence type="ECO:0000313" key="3">
    <source>
        <dbReference type="EMBL" id="TNV76110.1"/>
    </source>
</evidence>
<dbReference type="Pfam" id="PF00581">
    <property type="entry name" value="Rhodanese"/>
    <property type="match status" value="1"/>
</dbReference>
<dbReference type="AlphaFoldDB" id="A0A8J8NKA7"/>
<reference evidence="3" key="1">
    <citation type="submission" date="2019-06" db="EMBL/GenBank/DDBJ databases">
        <authorList>
            <person name="Zheng W."/>
        </authorList>
    </citation>
    <scope>NUCLEOTIDE SEQUENCE</scope>
    <source>
        <strain evidence="3">QDHG01</strain>
    </source>
</reference>
<dbReference type="Proteomes" id="UP000785679">
    <property type="component" value="Unassembled WGS sequence"/>
</dbReference>